<keyword evidence="2" id="KW-1185">Reference proteome</keyword>
<dbReference type="KEGG" id="pgr:PGTG_13334"/>
<dbReference type="AlphaFoldDB" id="E3KS40"/>
<evidence type="ECO:0000313" key="1">
    <source>
        <dbReference type="EMBL" id="EFP87115.2"/>
    </source>
</evidence>
<evidence type="ECO:0000313" key="2">
    <source>
        <dbReference type="Proteomes" id="UP000008783"/>
    </source>
</evidence>
<dbReference type="GeneID" id="10542357"/>
<dbReference type="VEuPathDB" id="FungiDB:PGTG_13334"/>
<proteinExistence type="predicted"/>
<dbReference type="InParanoid" id="E3KS40"/>
<sequence>MVFYVGNGSPSLTERSLQGLISSQVTAVRAGSATICSFNTRPGEEIIASNPACRFQDLTLLPLASSRYSFNFAILFVIYSTSRLARFEPSMHCMLLHPSLVIWAIAVGRATSKDHPNYLFDCSHQTVRSQPATVPFCGHPLFEDPKEPNRATAFTFLPAQADKSSPNHSKCIGSPTTRNYCCLPNQIKDNPRHYQLSKAVGGHCVRITHHSEKLTVVDLPQ</sequence>
<gene>
    <name evidence="1" type="ORF">PGTG_13334</name>
</gene>
<dbReference type="OrthoDB" id="2501666at2759"/>
<dbReference type="Proteomes" id="UP000008783">
    <property type="component" value="Unassembled WGS sequence"/>
</dbReference>
<accession>E3KS40</accession>
<reference evidence="2" key="2">
    <citation type="journal article" date="2011" name="Proc. Natl. Acad. Sci. U.S.A.">
        <title>Obligate biotrophy features unraveled by the genomic analysis of rust fungi.</title>
        <authorList>
            <person name="Duplessis S."/>
            <person name="Cuomo C.A."/>
            <person name="Lin Y.-C."/>
            <person name="Aerts A."/>
            <person name="Tisserant E."/>
            <person name="Veneault-Fourrey C."/>
            <person name="Joly D.L."/>
            <person name="Hacquard S."/>
            <person name="Amselem J."/>
            <person name="Cantarel B.L."/>
            <person name="Chiu R."/>
            <person name="Coutinho P.M."/>
            <person name="Feau N."/>
            <person name="Field M."/>
            <person name="Frey P."/>
            <person name="Gelhaye E."/>
            <person name="Goldberg J."/>
            <person name="Grabherr M.G."/>
            <person name="Kodira C.D."/>
            <person name="Kohler A."/>
            <person name="Kuees U."/>
            <person name="Lindquist E.A."/>
            <person name="Lucas S.M."/>
            <person name="Mago R."/>
            <person name="Mauceli E."/>
            <person name="Morin E."/>
            <person name="Murat C."/>
            <person name="Pangilinan J.L."/>
            <person name="Park R."/>
            <person name="Pearson M."/>
            <person name="Quesneville H."/>
            <person name="Rouhier N."/>
            <person name="Sakthikumar S."/>
            <person name="Salamov A.A."/>
            <person name="Schmutz J."/>
            <person name="Selles B."/>
            <person name="Shapiro H."/>
            <person name="Tanguay P."/>
            <person name="Tuskan G.A."/>
            <person name="Henrissat B."/>
            <person name="Van de Peer Y."/>
            <person name="Rouze P."/>
            <person name="Ellis J.G."/>
            <person name="Dodds P.N."/>
            <person name="Schein J.E."/>
            <person name="Zhong S."/>
            <person name="Hamelin R.C."/>
            <person name="Grigoriev I.V."/>
            <person name="Szabo L.J."/>
            <person name="Martin F."/>
        </authorList>
    </citation>
    <scope>NUCLEOTIDE SEQUENCE [LARGE SCALE GENOMIC DNA]</scope>
    <source>
        <strain evidence="2">CRL 75-36-700-3 / race SCCL</strain>
    </source>
</reference>
<dbReference type="RefSeq" id="XP_003331534.2">
    <property type="nucleotide sequence ID" value="XM_003331486.2"/>
</dbReference>
<reference key="1">
    <citation type="submission" date="2007-01" db="EMBL/GenBank/DDBJ databases">
        <title>The Genome Sequence of Puccinia graminis f. sp. tritici Strain CRL 75-36-700-3.</title>
        <authorList>
            <consortium name="The Broad Institute Genome Sequencing Platform"/>
            <person name="Birren B."/>
            <person name="Lander E."/>
            <person name="Galagan J."/>
            <person name="Nusbaum C."/>
            <person name="Devon K."/>
            <person name="Cuomo C."/>
            <person name="Jaffe D."/>
            <person name="Butler J."/>
            <person name="Alvarez P."/>
            <person name="Gnerre S."/>
            <person name="Grabherr M."/>
            <person name="Mauceli E."/>
            <person name="Brockman W."/>
            <person name="Young S."/>
            <person name="LaButti K."/>
            <person name="Sykes S."/>
            <person name="DeCaprio D."/>
            <person name="Crawford M."/>
            <person name="Koehrsen M."/>
            <person name="Engels R."/>
            <person name="Montgomery P."/>
            <person name="Pearson M."/>
            <person name="Howarth C."/>
            <person name="Larson L."/>
            <person name="White J."/>
            <person name="Zeng Q."/>
            <person name="Kodira C."/>
            <person name="Yandava C."/>
            <person name="Alvarado L."/>
            <person name="O'Leary S."/>
            <person name="Szabo L."/>
            <person name="Dean R."/>
            <person name="Schein J."/>
        </authorList>
    </citation>
    <scope>NUCLEOTIDE SEQUENCE</scope>
    <source>
        <strain>CRL 75-36-700-3</strain>
    </source>
</reference>
<name>E3KS40_PUCGT</name>
<organism evidence="1 2">
    <name type="scientific">Puccinia graminis f. sp. tritici (strain CRL 75-36-700-3 / race SCCL)</name>
    <name type="common">Black stem rust fungus</name>
    <dbReference type="NCBI Taxonomy" id="418459"/>
    <lineage>
        <taxon>Eukaryota</taxon>
        <taxon>Fungi</taxon>
        <taxon>Dikarya</taxon>
        <taxon>Basidiomycota</taxon>
        <taxon>Pucciniomycotina</taxon>
        <taxon>Pucciniomycetes</taxon>
        <taxon>Pucciniales</taxon>
        <taxon>Pucciniaceae</taxon>
        <taxon>Puccinia</taxon>
    </lineage>
</organism>
<protein>
    <submittedName>
        <fullName evidence="1">Uncharacterized protein</fullName>
    </submittedName>
</protein>
<dbReference type="EMBL" id="DS178304">
    <property type="protein sequence ID" value="EFP87115.2"/>
    <property type="molecule type" value="Genomic_DNA"/>
</dbReference>
<dbReference type="HOGENOM" id="CLU_1251217_0_0_1"/>